<protein>
    <recommendedName>
        <fullName evidence="6">Lipopolysaccharide assembly protein A domain-containing protein</fullName>
    </recommendedName>
</protein>
<keyword evidence="3 5" id="KW-1133">Transmembrane helix</keyword>
<evidence type="ECO:0000259" key="6">
    <source>
        <dbReference type="Pfam" id="PF06305"/>
    </source>
</evidence>
<sequence>MLRLILLLPVLVLLVLFGLSNREEVLLRLWPLDFTWATPLSTAMLIFAAVFFLCGALVASTAGLRHRARARRAERAAQVLEAELNEYRAAAARQIGPVPQPAGTNLARLQRPAA</sequence>
<evidence type="ECO:0000313" key="7">
    <source>
        <dbReference type="EMBL" id="CAA9262806.1"/>
    </source>
</evidence>
<organism evidence="7">
    <name type="scientific">uncultured Craurococcus sp</name>
    <dbReference type="NCBI Taxonomy" id="1135998"/>
    <lineage>
        <taxon>Bacteria</taxon>
        <taxon>Pseudomonadati</taxon>
        <taxon>Pseudomonadota</taxon>
        <taxon>Alphaproteobacteria</taxon>
        <taxon>Acetobacterales</taxon>
        <taxon>Acetobacteraceae</taxon>
        <taxon>Craurococcus</taxon>
        <taxon>environmental samples</taxon>
    </lineage>
</organism>
<keyword evidence="4 5" id="KW-0472">Membrane</keyword>
<evidence type="ECO:0000256" key="2">
    <source>
        <dbReference type="ARBA" id="ARBA00022692"/>
    </source>
</evidence>
<dbReference type="GO" id="GO:0005886">
    <property type="term" value="C:plasma membrane"/>
    <property type="evidence" value="ECO:0007669"/>
    <property type="project" value="InterPro"/>
</dbReference>
<evidence type="ECO:0000256" key="4">
    <source>
        <dbReference type="ARBA" id="ARBA00023136"/>
    </source>
</evidence>
<name>A0A6J4IYG8_9PROT</name>
<feature type="transmembrane region" description="Helical" evidence="5">
    <location>
        <begin position="46"/>
        <end position="64"/>
    </location>
</feature>
<reference evidence="7" key="1">
    <citation type="submission" date="2020-02" db="EMBL/GenBank/DDBJ databases">
        <authorList>
            <person name="Meier V. D."/>
        </authorList>
    </citation>
    <scope>NUCLEOTIDE SEQUENCE</scope>
    <source>
        <strain evidence="7">AVDCRST_MAG27</strain>
    </source>
</reference>
<evidence type="ECO:0000256" key="5">
    <source>
        <dbReference type="SAM" id="Phobius"/>
    </source>
</evidence>
<keyword evidence="1" id="KW-1003">Cell membrane</keyword>
<gene>
    <name evidence="7" type="ORF">AVDCRST_MAG27-2624</name>
</gene>
<proteinExistence type="predicted"/>
<feature type="domain" description="Lipopolysaccharide assembly protein A" evidence="6">
    <location>
        <begin position="21"/>
        <end position="85"/>
    </location>
</feature>
<evidence type="ECO:0000256" key="3">
    <source>
        <dbReference type="ARBA" id="ARBA00022989"/>
    </source>
</evidence>
<keyword evidence="2 5" id="KW-0812">Transmembrane</keyword>
<dbReference type="InterPro" id="IPR010445">
    <property type="entry name" value="LapA_dom"/>
</dbReference>
<dbReference type="EMBL" id="CADCTD010000124">
    <property type="protein sequence ID" value="CAA9262806.1"/>
    <property type="molecule type" value="Genomic_DNA"/>
</dbReference>
<accession>A0A6J4IYG8</accession>
<evidence type="ECO:0000256" key="1">
    <source>
        <dbReference type="ARBA" id="ARBA00022475"/>
    </source>
</evidence>
<dbReference type="AlphaFoldDB" id="A0A6J4IYG8"/>
<dbReference type="Pfam" id="PF06305">
    <property type="entry name" value="LapA_dom"/>
    <property type="match status" value="1"/>
</dbReference>